<sequence>MAWETDLQDASFRGVAFDIITARDSVQRDIAQHEYPYRNGANIEDLGGKPRSLQCQAVFFGDDYESRLQAFIAALDTRGPGELIHPVFGSMPDMLCYVYQVNHDAETPDYCTVDLQFLQSGLDVEFFVREWPLSQADAIFNQAQGILDNTATLLDNAMKPLRTARQYLARAKALGVTALNMVAVLRGDITGFISSTTDFVNFPSAFMNDIQSALSLQSSAAMSSISSDSAVYASAPAVVIADWAAVKTQADEVAALPAGLVTGDVTASVEMPANVTTSDIRELIAMTMISVAIELAQQASDLLSDETITASLSPDDISLVAGDARQAVQNAIDSVRSTWAAEMETVSSSETSIALQYQPVIDGLRDTALSLQSMAVALINARPPMIQRTVASATNLHLLAHLWYGDYTRAGELKLLNPSLRDPNHIIPGDVLNGYAE</sequence>
<reference evidence="2 3" key="1">
    <citation type="submission" date="2017-11" db="EMBL/GenBank/DDBJ databases">
        <authorList>
            <person name="Han C.G."/>
        </authorList>
    </citation>
    <scope>NUCLEOTIDE SEQUENCE [LARGE SCALE GENOMIC DNA]</scope>
    <source>
        <strain evidence="2 3">A11</strain>
    </source>
</reference>
<organism evidence="2 3">
    <name type="scientific">Klebsiella michiganensis</name>
    <dbReference type="NCBI Taxonomy" id="1134687"/>
    <lineage>
        <taxon>Bacteria</taxon>
        <taxon>Pseudomonadati</taxon>
        <taxon>Pseudomonadota</taxon>
        <taxon>Gammaproteobacteria</taxon>
        <taxon>Enterobacterales</taxon>
        <taxon>Enterobacteriaceae</taxon>
        <taxon>Klebsiella/Raoultella group</taxon>
        <taxon>Klebsiella</taxon>
    </lineage>
</organism>
<dbReference type="InterPro" id="IPR009826">
    <property type="entry name" value="DNA_circ_N"/>
</dbReference>
<accession>A0A2J4RLL5</accession>
<comment type="caution">
    <text evidence="2">The sequence shown here is derived from an EMBL/GenBank/DDBJ whole genome shotgun (WGS) entry which is preliminary data.</text>
</comment>
<feature type="domain" description="DNA circulation N-terminal" evidence="1">
    <location>
        <begin position="7"/>
        <end position="91"/>
    </location>
</feature>
<dbReference type="Proteomes" id="UP000234505">
    <property type="component" value="Unassembled WGS sequence"/>
</dbReference>
<proteinExistence type="predicted"/>
<dbReference type="AlphaFoldDB" id="A0A2J4RLL5"/>
<evidence type="ECO:0000259" key="1">
    <source>
        <dbReference type="Pfam" id="PF07157"/>
    </source>
</evidence>
<name>A0A2J4RLL5_9ENTR</name>
<gene>
    <name evidence="2" type="ORF">CWN50_01635</name>
</gene>
<evidence type="ECO:0000313" key="2">
    <source>
        <dbReference type="EMBL" id="PLL44179.1"/>
    </source>
</evidence>
<reference evidence="2 3" key="2">
    <citation type="submission" date="2018-01" db="EMBL/GenBank/DDBJ databases">
        <title>Genomic study of Klebsiella pneumoniae.</title>
        <authorList>
            <person name="Yang Y."/>
            <person name="Bicalho R."/>
        </authorList>
    </citation>
    <scope>NUCLEOTIDE SEQUENCE [LARGE SCALE GENOMIC DNA]</scope>
    <source>
        <strain evidence="2 3">A11</strain>
    </source>
</reference>
<dbReference type="Pfam" id="PF07157">
    <property type="entry name" value="DNA_circ_N"/>
    <property type="match status" value="1"/>
</dbReference>
<protein>
    <submittedName>
        <fullName evidence="2">Multidrug DMT transporter permease</fullName>
    </submittedName>
</protein>
<dbReference type="EMBL" id="PIDS01000022">
    <property type="protein sequence ID" value="PLL44179.1"/>
    <property type="molecule type" value="Genomic_DNA"/>
</dbReference>
<evidence type="ECO:0000313" key="3">
    <source>
        <dbReference type="Proteomes" id="UP000234505"/>
    </source>
</evidence>